<dbReference type="InterPro" id="IPR052474">
    <property type="entry name" value="UDP-GlcNAc_transferase"/>
</dbReference>
<reference evidence="10" key="1">
    <citation type="submission" date="2023-07" db="EMBL/GenBank/DDBJ databases">
        <title>Black Yeasts Isolated from many extreme environments.</title>
        <authorList>
            <person name="Coleine C."/>
            <person name="Stajich J.E."/>
            <person name="Selbmann L."/>
        </authorList>
    </citation>
    <scope>NUCLEOTIDE SEQUENCE</scope>
    <source>
        <strain evidence="10">CCFEE 5485</strain>
    </source>
</reference>
<evidence type="ECO:0000313" key="11">
    <source>
        <dbReference type="Proteomes" id="UP001274830"/>
    </source>
</evidence>
<dbReference type="Pfam" id="PF04101">
    <property type="entry name" value="Glyco_tran_28_C"/>
    <property type="match status" value="1"/>
</dbReference>
<comment type="subcellular location">
    <subcellularLocation>
        <location evidence="7">Endoplasmic reticulum</location>
    </subcellularLocation>
</comment>
<evidence type="ECO:0000256" key="7">
    <source>
        <dbReference type="RuleBase" id="RU362128"/>
    </source>
</evidence>
<dbReference type="RefSeq" id="XP_064698874.1">
    <property type="nucleotide sequence ID" value="XM_064833913.1"/>
</dbReference>
<evidence type="ECO:0000256" key="6">
    <source>
        <dbReference type="ARBA" id="ARBA00048184"/>
    </source>
</evidence>
<dbReference type="AlphaFoldDB" id="A0AAE1C5N9"/>
<evidence type="ECO:0000256" key="2">
    <source>
        <dbReference type="ARBA" id="ARBA00012614"/>
    </source>
</evidence>
<feature type="region of interest" description="Disordered" evidence="8">
    <location>
        <begin position="160"/>
        <end position="185"/>
    </location>
</feature>
<dbReference type="GO" id="GO:0004577">
    <property type="term" value="F:N-acetylglucosaminyldiphosphodolichol N-acetylglucosaminyltransferase activity"/>
    <property type="evidence" value="ECO:0007669"/>
    <property type="project" value="UniProtKB-EC"/>
</dbReference>
<dbReference type="GeneID" id="89958442"/>
<dbReference type="GO" id="GO:0006488">
    <property type="term" value="P:dolichol-linked oligosaccharide biosynthetic process"/>
    <property type="evidence" value="ECO:0007669"/>
    <property type="project" value="TreeGrafter"/>
</dbReference>
<evidence type="ECO:0000313" key="10">
    <source>
        <dbReference type="EMBL" id="KAK3678977.1"/>
    </source>
</evidence>
<keyword evidence="7 10" id="KW-0328">Glycosyltransferase</keyword>
<evidence type="ECO:0000256" key="8">
    <source>
        <dbReference type="SAM" id="MobiDB-lite"/>
    </source>
</evidence>
<evidence type="ECO:0000256" key="4">
    <source>
        <dbReference type="ARBA" id="ARBA00024804"/>
    </source>
</evidence>
<comment type="catalytic activity">
    <reaction evidence="6">
        <text>an N-acetyl-alpha-D-glucosaminyl-diphospho-di-trans,poly-cis-dolichol + UDP-N-acetyl-alpha-D-glucosamine = an N,N'-diacetylchitobiosyl-diphospho-di-trans,poly-cis-dolichol + UDP + H(+)</text>
        <dbReference type="Rhea" id="RHEA:23380"/>
        <dbReference type="Rhea" id="RHEA-COMP:19507"/>
        <dbReference type="Rhea" id="RHEA-COMP:19510"/>
        <dbReference type="ChEBI" id="CHEBI:15378"/>
        <dbReference type="ChEBI" id="CHEBI:57269"/>
        <dbReference type="ChEBI" id="CHEBI:57705"/>
        <dbReference type="ChEBI" id="CHEBI:58223"/>
        <dbReference type="ChEBI" id="CHEBI:58427"/>
        <dbReference type="EC" id="2.4.1.141"/>
    </reaction>
</comment>
<name>A0AAE1C5N9_9PEZI</name>
<dbReference type="Gene3D" id="3.40.50.2000">
    <property type="entry name" value="Glycogen Phosphorylase B"/>
    <property type="match status" value="1"/>
</dbReference>
<dbReference type="Proteomes" id="UP001274830">
    <property type="component" value="Unassembled WGS sequence"/>
</dbReference>
<dbReference type="InterPro" id="IPR007235">
    <property type="entry name" value="Glyco_trans_28_C"/>
</dbReference>
<dbReference type="SUPFAM" id="SSF53756">
    <property type="entry name" value="UDP-Glycosyltransferase/glycogen phosphorylase"/>
    <property type="match status" value="1"/>
</dbReference>
<evidence type="ECO:0000256" key="5">
    <source>
        <dbReference type="ARBA" id="ARBA00032061"/>
    </source>
</evidence>
<protein>
    <recommendedName>
        <fullName evidence="3 7">UDP-N-acetylglucosamine transferase subunit ALG13</fullName>
        <ecNumber evidence="2 7">2.4.1.141</ecNumber>
    </recommendedName>
    <alternativeName>
        <fullName evidence="5 7">Asparagine-linked glycosylation protein 13</fullName>
    </alternativeName>
</protein>
<comment type="similarity">
    <text evidence="7">Belongs to the glycosyltransferase 28 family.</text>
</comment>
<comment type="subunit">
    <text evidence="1 7">Heterodimer with ALG14 to form a functional enzyme.</text>
</comment>
<evidence type="ECO:0000256" key="1">
    <source>
        <dbReference type="ARBA" id="ARBA00011198"/>
    </source>
</evidence>
<accession>A0AAE1C5N9</accession>
<evidence type="ECO:0000259" key="9">
    <source>
        <dbReference type="Pfam" id="PF04101"/>
    </source>
</evidence>
<feature type="domain" description="Glycosyl transferase family 28 C-terminal" evidence="9">
    <location>
        <begin position="6"/>
        <end position="163"/>
    </location>
</feature>
<evidence type="ECO:0000256" key="3">
    <source>
        <dbReference type="ARBA" id="ARBA00017468"/>
    </source>
</evidence>
<dbReference type="GO" id="GO:0043541">
    <property type="term" value="C:UDP-N-acetylglucosamine transferase complex"/>
    <property type="evidence" value="ECO:0007669"/>
    <property type="project" value="TreeGrafter"/>
</dbReference>
<comment type="caution">
    <text evidence="10">The sequence shown here is derived from an EMBL/GenBank/DDBJ whole genome shotgun (WGS) entry which is preliminary data.</text>
</comment>
<gene>
    <name evidence="7 10" type="primary">ALG13</name>
    <name evidence="10" type="ORF">LTR78_001430</name>
</gene>
<comment type="function">
    <text evidence="4 7">Involved in protein N-glycosylation. Essential for the second step of the dolichol-linked oligosaccharide pathway.</text>
</comment>
<dbReference type="PANTHER" id="PTHR47043">
    <property type="entry name" value="UDP-N-ACETYLGLUCOSAMINE TRANSFERASE SUBUNIT ALG13"/>
    <property type="match status" value="1"/>
</dbReference>
<dbReference type="EC" id="2.4.1.141" evidence="2 7"/>
<proteinExistence type="inferred from homology"/>
<sequence>MASSKTCFVTIGATASFAALIKAVLSPRFLTALKEQRYDELLVQYGQDGKELFETAVKGVQSVGGIKIHGFGIDENGLGRYMRQARGKDGQEGVVVAHAGSGTILEALRIQVPLIVVPNSDLLDNHQVELAEALSEQEYVVHGHLDNLPKALQDAEQLRTRQKQWPPPNSGVHRQSKSQGLKGVLDEEMGFLD</sequence>
<organism evidence="10 11">
    <name type="scientific">Recurvomyces mirabilis</name>
    <dbReference type="NCBI Taxonomy" id="574656"/>
    <lineage>
        <taxon>Eukaryota</taxon>
        <taxon>Fungi</taxon>
        <taxon>Dikarya</taxon>
        <taxon>Ascomycota</taxon>
        <taxon>Pezizomycotina</taxon>
        <taxon>Dothideomycetes</taxon>
        <taxon>Dothideomycetidae</taxon>
        <taxon>Mycosphaerellales</taxon>
        <taxon>Teratosphaeriaceae</taxon>
        <taxon>Recurvomyces</taxon>
    </lineage>
</organism>
<dbReference type="EMBL" id="JAUTXT010000003">
    <property type="protein sequence ID" value="KAK3678977.1"/>
    <property type="molecule type" value="Genomic_DNA"/>
</dbReference>
<keyword evidence="7" id="KW-0256">Endoplasmic reticulum</keyword>
<keyword evidence="7 10" id="KW-0808">Transferase</keyword>
<dbReference type="PANTHER" id="PTHR47043:SF1">
    <property type="entry name" value="UDP-N-ACETYLGLUCOSAMINE TRANSFERASE SUBUNIT ALG13"/>
    <property type="match status" value="1"/>
</dbReference>
<keyword evidence="11" id="KW-1185">Reference proteome</keyword>